<dbReference type="KEGG" id="tuz:TUZN_2073"/>
<dbReference type="EMBL" id="CP002590">
    <property type="protein sequence ID" value="AEA13531.1"/>
    <property type="molecule type" value="Genomic_DNA"/>
</dbReference>
<dbReference type="OrthoDB" id="103507at2157"/>
<evidence type="ECO:0008006" key="4">
    <source>
        <dbReference type="Google" id="ProtNLM"/>
    </source>
</evidence>
<keyword evidence="3" id="KW-1185">Reference proteome</keyword>
<evidence type="ECO:0000313" key="3">
    <source>
        <dbReference type="Proteomes" id="UP000008138"/>
    </source>
</evidence>
<accession>F2L5A6</accession>
<reference evidence="2 3" key="1">
    <citation type="journal article" date="2011" name="J. Bacteriol.">
        <title>Complete genome sequence of the thermoacidophilic crenarchaeon Thermoproteus uzoniensis 768-20.</title>
        <authorList>
            <person name="Mardanov A.V."/>
            <person name="Gumerov V.M."/>
            <person name="Beletsky A.V."/>
            <person name="Prokofeva M.I."/>
            <person name="Bonch-Osmolovskaya E.A."/>
            <person name="Ravin N.V."/>
            <person name="Skryabin K.G."/>
        </authorList>
    </citation>
    <scope>NUCLEOTIDE SEQUENCE [LARGE SCALE GENOMIC DNA]</scope>
    <source>
        <strain evidence="2 3">768-20</strain>
    </source>
</reference>
<feature type="transmembrane region" description="Helical" evidence="1">
    <location>
        <begin position="135"/>
        <end position="153"/>
    </location>
</feature>
<dbReference type="InterPro" id="IPR009339">
    <property type="entry name" value="DUF998"/>
</dbReference>
<organism evidence="2 3">
    <name type="scientific">Thermoproteus uzoniensis (strain 768-20)</name>
    <dbReference type="NCBI Taxonomy" id="999630"/>
    <lineage>
        <taxon>Archaea</taxon>
        <taxon>Thermoproteota</taxon>
        <taxon>Thermoprotei</taxon>
        <taxon>Thermoproteales</taxon>
        <taxon>Thermoproteaceae</taxon>
        <taxon>Thermoproteus</taxon>
    </lineage>
</organism>
<evidence type="ECO:0000313" key="2">
    <source>
        <dbReference type="EMBL" id="AEA13531.1"/>
    </source>
</evidence>
<dbReference type="Pfam" id="PF06197">
    <property type="entry name" value="DUF998"/>
    <property type="match status" value="1"/>
</dbReference>
<dbReference type="PANTHER" id="PTHR42241">
    <property type="entry name" value="HYPOTHETICAL MEMBRANE PROTEIN, CONSERVED, DUF998 FAMILY"/>
    <property type="match status" value="1"/>
</dbReference>
<name>F2L5A6_THEU7</name>
<keyword evidence="1" id="KW-0472">Membrane</keyword>
<dbReference type="STRING" id="999630.TUZN_2073"/>
<keyword evidence="1" id="KW-0812">Transmembrane</keyword>
<dbReference type="eggNOG" id="arCOG02008">
    <property type="taxonomic scope" value="Archaea"/>
</dbReference>
<feature type="transmembrane region" description="Helical" evidence="1">
    <location>
        <begin position="103"/>
        <end position="123"/>
    </location>
</feature>
<protein>
    <recommendedName>
        <fullName evidence="4">DUF998 domain-containing protein</fullName>
    </recommendedName>
</protein>
<reference key="2">
    <citation type="submission" date="2011-03" db="EMBL/GenBank/DDBJ databases">
        <title>Complete genome sequence of the thermoacidophilic crenarchaeon Thermoproteus uzoniensis 768-20.</title>
        <authorList>
            <person name="Mardanov A.V."/>
            <person name="Gumerov V.M."/>
            <person name="Beletsky A.V."/>
            <person name="Prokofeva M.I."/>
            <person name="Bonch-Osmolovskaya E.A."/>
            <person name="Ravin N.V."/>
            <person name="Skryabin K.G."/>
        </authorList>
    </citation>
    <scope>NUCLEOTIDE SEQUENCE</scope>
    <source>
        <strain>768-20</strain>
    </source>
</reference>
<dbReference type="HOGENOM" id="CLU_100105_0_0_2"/>
<dbReference type="Proteomes" id="UP000008138">
    <property type="component" value="Chromosome"/>
</dbReference>
<gene>
    <name evidence="2" type="ordered locus">TUZN_2073</name>
</gene>
<proteinExistence type="predicted"/>
<keyword evidence="1" id="KW-1133">Transmembrane helix</keyword>
<feature type="transmembrane region" description="Helical" evidence="1">
    <location>
        <begin position="77"/>
        <end position="97"/>
    </location>
</feature>
<dbReference type="AlphaFoldDB" id="F2L5A6"/>
<dbReference type="PANTHER" id="PTHR42241:SF2">
    <property type="entry name" value="HYPOTHETICAL MEMBRANE PROTEIN, CONSERVED, DUF998 FAMILY"/>
    <property type="match status" value="1"/>
</dbReference>
<sequence>MILKYMGLVASAAFWLTALASISVNPWFDISRNAFSDLGGPRAAYPWIYNDGLILAAAFLGLFSVHVVSSSSNKLEAVGGAYLSISAIFLALIGIYHEGTRPHVFVSTWFFIQAFLGFLIYGLGRVLVERRRIRLSYVAIFFAALAGALIVPWPSAAALEAYEIALLTAGAAIYALGQS</sequence>
<feature type="transmembrane region" description="Helical" evidence="1">
    <location>
        <begin position="44"/>
        <end position="65"/>
    </location>
</feature>
<evidence type="ECO:0000256" key="1">
    <source>
        <dbReference type="SAM" id="Phobius"/>
    </source>
</evidence>